<protein>
    <submittedName>
        <fullName evidence="4">Uncharacterized protein LOC107880713</fullName>
    </submittedName>
</protein>
<feature type="region of interest" description="Disordered" evidence="1">
    <location>
        <begin position="42"/>
        <end position="74"/>
    </location>
</feature>
<name>A0ABM1LLL3_PRUMU</name>
<evidence type="ECO:0000259" key="2">
    <source>
        <dbReference type="Pfam" id="PF03732"/>
    </source>
</evidence>
<dbReference type="PANTHER" id="PTHR33223">
    <property type="entry name" value="CCHC-TYPE DOMAIN-CONTAINING PROTEIN"/>
    <property type="match status" value="1"/>
</dbReference>
<evidence type="ECO:0000313" key="3">
    <source>
        <dbReference type="Proteomes" id="UP000694861"/>
    </source>
</evidence>
<proteinExistence type="predicted"/>
<dbReference type="InterPro" id="IPR005162">
    <property type="entry name" value="Retrotrans_gag_dom"/>
</dbReference>
<evidence type="ECO:0000313" key="4">
    <source>
        <dbReference type="RefSeq" id="XP_016648290.1"/>
    </source>
</evidence>
<dbReference type="Pfam" id="PF03732">
    <property type="entry name" value="Retrotrans_gag"/>
    <property type="match status" value="1"/>
</dbReference>
<keyword evidence="3" id="KW-1185">Reference proteome</keyword>
<dbReference type="PANTHER" id="PTHR33223:SF10">
    <property type="entry name" value="AMINOTRANSFERASE-LIKE PLANT MOBILE DOMAIN-CONTAINING PROTEIN"/>
    <property type="match status" value="1"/>
</dbReference>
<reference evidence="3" key="1">
    <citation type="journal article" date="2012" name="Nat. Commun.">
        <title>The genome of Prunus mume.</title>
        <authorList>
            <person name="Zhang Q."/>
            <person name="Chen W."/>
            <person name="Sun L."/>
            <person name="Zhao F."/>
            <person name="Huang B."/>
            <person name="Yang W."/>
            <person name="Tao Y."/>
            <person name="Wang J."/>
            <person name="Yuan Z."/>
            <person name="Fan G."/>
            <person name="Xing Z."/>
            <person name="Han C."/>
            <person name="Pan H."/>
            <person name="Zhong X."/>
            <person name="Shi W."/>
            <person name="Liang X."/>
            <person name="Du D."/>
            <person name="Sun F."/>
            <person name="Xu Z."/>
            <person name="Hao R."/>
            <person name="Lv T."/>
            <person name="Lv Y."/>
            <person name="Zheng Z."/>
            <person name="Sun M."/>
            <person name="Luo L."/>
            <person name="Cai M."/>
            <person name="Gao Y."/>
            <person name="Wang J."/>
            <person name="Yin Y."/>
            <person name="Xu X."/>
            <person name="Cheng T."/>
            <person name="Wang J."/>
        </authorList>
    </citation>
    <scope>NUCLEOTIDE SEQUENCE [LARGE SCALE GENOMIC DNA]</scope>
</reference>
<dbReference type="Proteomes" id="UP000694861">
    <property type="component" value="Linkage group LG3"/>
</dbReference>
<accession>A0ABM1LLL3</accession>
<feature type="region of interest" description="Disordered" evidence="1">
    <location>
        <begin position="342"/>
        <end position="379"/>
    </location>
</feature>
<sequence length="474" mass="54479">MDDQTNLVRQLINQINLVQNLGLGQPGEERRMDERADRQLDGYQAGRARVSRQGDGQQRDQLAGMSQAPASHTQSMEVKLTIAAMRIMKRGAPLPAHREIFTKENPLQAQSTNKPPRQLRREGRPSQTNEEVNQRCSNREGRQRDRPAMCAEDVEKLVNDRLRDLKTGGNLKDALCKEMDQAISTLFTPEIEQAAPPKRFSTPSFIYFKGDSDPESHLKHFKAQDWFYTLPSWSISSFKELAYVFTKEYTSYRTIKKNPDHLFNLRKKLDESIRDYIKRFKTEKANIVGCDNQIASSTLKKGLPAEHDLHRELTITPSQTLAEVYVTVERYALWDDDRIAEKKSTKQEDQSTKRAGERSDGFDNKNKDKRRSHLQEDAKAGENYTKFTIPIHQILAHVKNKPWVKRPPPLKGDPDKRGTGKYRAFHGTHGQTTNNCFACKAHLEELVRESHCTEFIVKQAIQRIEDRDTAKEPP</sequence>
<reference evidence="4" key="2">
    <citation type="submission" date="2025-08" db="UniProtKB">
        <authorList>
            <consortium name="RefSeq"/>
        </authorList>
    </citation>
    <scope>IDENTIFICATION</scope>
</reference>
<dbReference type="GeneID" id="107880713"/>
<dbReference type="RefSeq" id="XP_016648290.1">
    <property type="nucleotide sequence ID" value="XM_016792804.1"/>
</dbReference>
<feature type="compositionally biased region" description="Polar residues" evidence="1">
    <location>
        <begin position="105"/>
        <end position="115"/>
    </location>
</feature>
<gene>
    <name evidence="4" type="primary">LOC107880713</name>
</gene>
<feature type="compositionally biased region" description="Polar residues" evidence="1">
    <location>
        <begin position="125"/>
        <end position="136"/>
    </location>
</feature>
<feature type="region of interest" description="Disordered" evidence="1">
    <location>
        <begin position="100"/>
        <end position="148"/>
    </location>
</feature>
<feature type="domain" description="Retrotransposon gag" evidence="2">
    <location>
        <begin position="222"/>
        <end position="303"/>
    </location>
</feature>
<feature type="compositionally biased region" description="Basic and acidic residues" evidence="1">
    <location>
        <begin position="137"/>
        <end position="148"/>
    </location>
</feature>
<feature type="compositionally biased region" description="Basic and acidic residues" evidence="1">
    <location>
        <begin position="342"/>
        <end position="366"/>
    </location>
</feature>
<evidence type="ECO:0000256" key="1">
    <source>
        <dbReference type="SAM" id="MobiDB-lite"/>
    </source>
</evidence>
<organism evidence="3 4">
    <name type="scientific">Prunus mume</name>
    <name type="common">Japanese apricot</name>
    <name type="synonym">Armeniaca mume</name>
    <dbReference type="NCBI Taxonomy" id="102107"/>
    <lineage>
        <taxon>Eukaryota</taxon>
        <taxon>Viridiplantae</taxon>
        <taxon>Streptophyta</taxon>
        <taxon>Embryophyta</taxon>
        <taxon>Tracheophyta</taxon>
        <taxon>Spermatophyta</taxon>
        <taxon>Magnoliopsida</taxon>
        <taxon>eudicotyledons</taxon>
        <taxon>Gunneridae</taxon>
        <taxon>Pentapetalae</taxon>
        <taxon>rosids</taxon>
        <taxon>fabids</taxon>
        <taxon>Rosales</taxon>
        <taxon>Rosaceae</taxon>
        <taxon>Amygdaloideae</taxon>
        <taxon>Amygdaleae</taxon>
        <taxon>Prunus</taxon>
    </lineage>
</organism>